<gene>
    <name evidence="8" type="primary">hisS</name>
    <name evidence="11" type="ORF">SAMN05660337_0379</name>
</gene>
<dbReference type="EC" id="6.1.1.21" evidence="8"/>
<dbReference type="Pfam" id="PF13393">
    <property type="entry name" value="tRNA-synt_His"/>
    <property type="match status" value="1"/>
</dbReference>
<dbReference type="InterPro" id="IPR006195">
    <property type="entry name" value="aa-tRNA-synth_II"/>
</dbReference>
<comment type="similarity">
    <text evidence="1 8">Belongs to the class-II aminoacyl-tRNA synthetase family.</text>
</comment>
<dbReference type="Gene3D" id="3.30.930.10">
    <property type="entry name" value="Bira Bifunctional Protein, Domain 2"/>
    <property type="match status" value="1"/>
</dbReference>
<dbReference type="AlphaFoldDB" id="A0A1G9BRJ7"/>
<dbReference type="PANTHER" id="PTHR43707">
    <property type="entry name" value="HISTIDYL-TRNA SYNTHETASE"/>
    <property type="match status" value="1"/>
</dbReference>
<dbReference type="PIRSF" id="PIRSF001549">
    <property type="entry name" value="His-tRNA_synth"/>
    <property type="match status" value="1"/>
</dbReference>
<evidence type="ECO:0000256" key="6">
    <source>
        <dbReference type="ARBA" id="ARBA00023146"/>
    </source>
</evidence>
<dbReference type="EMBL" id="FNGA01000001">
    <property type="protein sequence ID" value="SDK41575.1"/>
    <property type="molecule type" value="Genomic_DNA"/>
</dbReference>
<dbReference type="HAMAP" id="MF_00127">
    <property type="entry name" value="His_tRNA_synth"/>
    <property type="match status" value="1"/>
</dbReference>
<keyword evidence="8" id="KW-0963">Cytoplasm</keyword>
<evidence type="ECO:0000256" key="5">
    <source>
        <dbReference type="ARBA" id="ARBA00022917"/>
    </source>
</evidence>
<keyword evidence="4 8" id="KW-0547">Nucleotide-binding</keyword>
<dbReference type="InterPro" id="IPR004154">
    <property type="entry name" value="Anticodon-bd"/>
</dbReference>
<dbReference type="GO" id="GO:0005737">
    <property type="term" value="C:cytoplasm"/>
    <property type="evidence" value="ECO:0007669"/>
    <property type="project" value="UniProtKB-SubCell"/>
</dbReference>
<evidence type="ECO:0000256" key="1">
    <source>
        <dbReference type="ARBA" id="ARBA00008226"/>
    </source>
</evidence>
<dbReference type="OrthoDB" id="9800814at2"/>
<keyword evidence="6 8" id="KW-0030">Aminoacyl-tRNA synthetase</keyword>
<evidence type="ECO:0000256" key="4">
    <source>
        <dbReference type="ARBA" id="ARBA00022741"/>
    </source>
</evidence>
<sequence length="410" mass="45567">MAKIQKIKGVADLFPEESAKYAFMEKTARDVFSSYGFGELRTPILEKTELFCRSIGEETDVVQKEMYTFPDRKGRSLTMRPEATAGVVRAYVENKIYQPGKVSKLFTVGPMFRYERPQAGRMRQFHQINAEVFGASQPQADAEVLLMLSTFLSRIGLSKLSFELNSLGCPECRPVFRKALDDYFSGVDQDKLCEDCTRRVKTNPLRVLDCKSKGCKELTKDAPSIPDHLCGDCRDHFDAVIALINEAGLDYTLNPRLVRGLDYYQRTTFEVTSGDIGAQTAVAGGGRYDGLVHSLGGAQVPGIGFACGMERLAMLLDGEFQEKLDFYIALVDQRAAGDALIFAEKLRKSGLKGEAAFVATSMKSQLRQANKLAVKKCFIFGTDEVENGTVTVKDMIEGGQESLPRDEYFK</sequence>
<dbReference type="SUPFAM" id="SSF52954">
    <property type="entry name" value="Class II aaRS ABD-related"/>
    <property type="match status" value="1"/>
</dbReference>
<dbReference type="RefSeq" id="WP_092157686.1">
    <property type="nucleotide sequence ID" value="NZ_FNGA01000001.1"/>
</dbReference>
<dbReference type="InterPro" id="IPR041715">
    <property type="entry name" value="HisRS-like_core"/>
</dbReference>
<evidence type="ECO:0000256" key="8">
    <source>
        <dbReference type="HAMAP-Rule" id="MF_00127"/>
    </source>
</evidence>
<dbReference type="SUPFAM" id="SSF55681">
    <property type="entry name" value="Class II aaRS and biotin synthetases"/>
    <property type="match status" value="1"/>
</dbReference>
<evidence type="ECO:0000256" key="7">
    <source>
        <dbReference type="ARBA" id="ARBA00047639"/>
    </source>
</evidence>
<dbReference type="GO" id="GO:0005524">
    <property type="term" value="F:ATP binding"/>
    <property type="evidence" value="ECO:0007669"/>
    <property type="project" value="UniProtKB-UniRule"/>
</dbReference>
<protein>
    <recommendedName>
        <fullName evidence="8">Histidine--tRNA ligase</fullName>
        <ecNumber evidence="8">6.1.1.21</ecNumber>
    </recommendedName>
    <alternativeName>
        <fullName evidence="8">Histidyl-tRNA synthetase</fullName>
        <shortName evidence="8">HisRS</shortName>
    </alternativeName>
</protein>
<keyword evidence="3 8" id="KW-0436">Ligase</keyword>
<keyword evidence="12" id="KW-1185">Reference proteome</keyword>
<keyword evidence="8" id="KW-0067">ATP-binding</keyword>
<dbReference type="InterPro" id="IPR045864">
    <property type="entry name" value="aa-tRNA-synth_II/BPL/LPL"/>
</dbReference>
<dbReference type="Proteomes" id="UP000199053">
    <property type="component" value="Unassembled WGS sequence"/>
</dbReference>
<evidence type="ECO:0000256" key="2">
    <source>
        <dbReference type="ARBA" id="ARBA00011738"/>
    </source>
</evidence>
<dbReference type="PROSITE" id="PS50862">
    <property type="entry name" value="AA_TRNA_LIGASE_II"/>
    <property type="match status" value="1"/>
</dbReference>
<comment type="subcellular location">
    <subcellularLocation>
        <location evidence="8">Cytoplasm</location>
    </subcellularLocation>
</comment>
<comment type="subunit">
    <text evidence="2 8">Homodimer.</text>
</comment>
<evidence type="ECO:0000313" key="11">
    <source>
        <dbReference type="EMBL" id="SDK41575.1"/>
    </source>
</evidence>
<evidence type="ECO:0000313" key="12">
    <source>
        <dbReference type="Proteomes" id="UP000199053"/>
    </source>
</evidence>
<feature type="binding site" evidence="9">
    <location>
        <position position="259"/>
    </location>
    <ligand>
        <name>L-histidine</name>
        <dbReference type="ChEBI" id="CHEBI:57595"/>
    </ligand>
</feature>
<comment type="catalytic activity">
    <reaction evidence="7 8">
        <text>tRNA(His) + L-histidine + ATP = L-histidyl-tRNA(His) + AMP + diphosphate + H(+)</text>
        <dbReference type="Rhea" id="RHEA:17313"/>
        <dbReference type="Rhea" id="RHEA-COMP:9665"/>
        <dbReference type="Rhea" id="RHEA-COMP:9689"/>
        <dbReference type="ChEBI" id="CHEBI:15378"/>
        <dbReference type="ChEBI" id="CHEBI:30616"/>
        <dbReference type="ChEBI" id="CHEBI:33019"/>
        <dbReference type="ChEBI" id="CHEBI:57595"/>
        <dbReference type="ChEBI" id="CHEBI:78442"/>
        <dbReference type="ChEBI" id="CHEBI:78527"/>
        <dbReference type="ChEBI" id="CHEBI:456215"/>
        <dbReference type="EC" id="6.1.1.21"/>
    </reaction>
</comment>
<dbReference type="Pfam" id="PF03129">
    <property type="entry name" value="HGTP_anticodon"/>
    <property type="match status" value="1"/>
</dbReference>
<feature type="binding site" evidence="9">
    <location>
        <begin position="263"/>
        <end position="264"/>
    </location>
    <ligand>
        <name>L-histidine</name>
        <dbReference type="ChEBI" id="CHEBI:57595"/>
    </ligand>
</feature>
<feature type="domain" description="Aminoacyl-transfer RNA synthetases class-II family profile" evidence="10">
    <location>
        <begin position="1"/>
        <end position="316"/>
    </location>
</feature>
<dbReference type="PANTHER" id="PTHR43707:SF1">
    <property type="entry name" value="HISTIDINE--TRNA LIGASE, MITOCHONDRIAL-RELATED"/>
    <property type="match status" value="1"/>
</dbReference>
<feature type="binding site" evidence="9">
    <location>
        <position position="127"/>
    </location>
    <ligand>
        <name>L-histidine</name>
        <dbReference type="ChEBI" id="CHEBI:57595"/>
    </ligand>
</feature>
<dbReference type="InterPro" id="IPR004516">
    <property type="entry name" value="HisRS/HisZ"/>
</dbReference>
<dbReference type="STRING" id="246191.SAMN05660337_0379"/>
<keyword evidence="5 8" id="KW-0648">Protein biosynthesis</keyword>
<dbReference type="CDD" id="cd00773">
    <property type="entry name" value="HisRS-like_core"/>
    <property type="match status" value="1"/>
</dbReference>
<dbReference type="Gene3D" id="3.40.50.800">
    <property type="entry name" value="Anticodon-binding domain"/>
    <property type="match status" value="1"/>
</dbReference>
<reference evidence="12" key="1">
    <citation type="submission" date="2016-10" db="EMBL/GenBank/DDBJ databases">
        <authorList>
            <person name="Varghese N."/>
            <person name="Submissions S."/>
        </authorList>
    </citation>
    <scope>NUCLEOTIDE SEQUENCE [LARGE SCALE GENOMIC DNA]</scope>
    <source>
        <strain evidence="12">DSM 16995</strain>
    </source>
</reference>
<accession>A0A1G9BRJ7</accession>
<organism evidence="11 12">
    <name type="scientific">Maridesulfovibrio ferrireducens</name>
    <dbReference type="NCBI Taxonomy" id="246191"/>
    <lineage>
        <taxon>Bacteria</taxon>
        <taxon>Pseudomonadati</taxon>
        <taxon>Thermodesulfobacteriota</taxon>
        <taxon>Desulfovibrionia</taxon>
        <taxon>Desulfovibrionales</taxon>
        <taxon>Desulfovibrionaceae</taxon>
        <taxon>Maridesulfovibrio</taxon>
    </lineage>
</organism>
<name>A0A1G9BRJ7_9BACT</name>
<evidence type="ECO:0000256" key="3">
    <source>
        <dbReference type="ARBA" id="ARBA00022598"/>
    </source>
</evidence>
<dbReference type="InterPro" id="IPR036621">
    <property type="entry name" value="Anticodon-bd_dom_sf"/>
</dbReference>
<dbReference type="InterPro" id="IPR015807">
    <property type="entry name" value="His-tRNA-ligase"/>
</dbReference>
<proteinExistence type="inferred from homology"/>
<dbReference type="GO" id="GO:0004821">
    <property type="term" value="F:histidine-tRNA ligase activity"/>
    <property type="evidence" value="ECO:0007669"/>
    <property type="project" value="UniProtKB-UniRule"/>
</dbReference>
<feature type="binding site" evidence="9">
    <location>
        <position position="113"/>
    </location>
    <ligand>
        <name>L-histidine</name>
        <dbReference type="ChEBI" id="CHEBI:57595"/>
    </ligand>
</feature>
<feature type="binding site" evidence="9">
    <location>
        <begin position="82"/>
        <end position="84"/>
    </location>
    <ligand>
        <name>L-histidine</name>
        <dbReference type="ChEBI" id="CHEBI:57595"/>
    </ligand>
</feature>
<evidence type="ECO:0000259" key="10">
    <source>
        <dbReference type="PROSITE" id="PS50862"/>
    </source>
</evidence>
<feature type="binding site" evidence="9">
    <location>
        <position position="131"/>
    </location>
    <ligand>
        <name>L-histidine</name>
        <dbReference type="ChEBI" id="CHEBI:57595"/>
    </ligand>
</feature>
<evidence type="ECO:0000256" key="9">
    <source>
        <dbReference type="PIRSR" id="PIRSR001549-1"/>
    </source>
</evidence>
<dbReference type="GO" id="GO:0006427">
    <property type="term" value="P:histidyl-tRNA aminoacylation"/>
    <property type="evidence" value="ECO:0007669"/>
    <property type="project" value="UniProtKB-UniRule"/>
</dbReference>
<dbReference type="NCBIfam" id="TIGR00442">
    <property type="entry name" value="hisS"/>
    <property type="match status" value="1"/>
</dbReference>